<name>A0ABX2ZVN3_9BACI</name>
<organism evidence="1 2">
    <name type="scientific">Gottfriedia luciferensis</name>
    <dbReference type="NCBI Taxonomy" id="178774"/>
    <lineage>
        <taxon>Bacteria</taxon>
        <taxon>Bacillati</taxon>
        <taxon>Bacillota</taxon>
        <taxon>Bacilli</taxon>
        <taxon>Bacillales</taxon>
        <taxon>Bacillaceae</taxon>
        <taxon>Gottfriedia</taxon>
    </lineage>
</organism>
<dbReference type="Proteomes" id="UP000094580">
    <property type="component" value="Unassembled WGS sequence"/>
</dbReference>
<comment type="caution">
    <text evidence="1">The sequence shown here is derived from an EMBL/GenBank/DDBJ whole genome shotgun (WGS) entry which is preliminary data.</text>
</comment>
<dbReference type="EMBL" id="MDKC01000032">
    <property type="protein sequence ID" value="ODG91113.1"/>
    <property type="molecule type" value="Genomic_DNA"/>
</dbReference>
<dbReference type="Pfam" id="PF10628">
    <property type="entry name" value="CotE"/>
    <property type="match status" value="1"/>
</dbReference>
<gene>
    <name evidence="1" type="ORF">BED47_08795</name>
</gene>
<dbReference type="RefSeq" id="WP_069034483.1">
    <property type="nucleotide sequence ID" value="NZ_MDKC01000032.1"/>
</dbReference>
<evidence type="ECO:0000313" key="2">
    <source>
        <dbReference type="Proteomes" id="UP000094580"/>
    </source>
</evidence>
<accession>A0ABX2ZVN3</accession>
<sequence>MSEREHREIITKAVVGRGKKYNKVTHTITPNHTPSSILGCWVINHVYDAKKCKDGVEVSGKYDINIWYSYGDNTKTEVVPESVKYTEVVKLRHRDENFTGEDCEVIARSLKHPNCLDAIISPNGNRFIVTVEKEVLVEVVGETKIVVLVAPHGVHDDDEFFDVDDEFEDLDPDFVLEGEEE</sequence>
<dbReference type="InterPro" id="IPR018901">
    <property type="entry name" value="Spore_coat_CotE"/>
</dbReference>
<evidence type="ECO:0000313" key="1">
    <source>
        <dbReference type="EMBL" id="ODG91113.1"/>
    </source>
</evidence>
<keyword evidence="1" id="KW-0946">Virion</keyword>
<keyword evidence="2" id="KW-1185">Reference proteome</keyword>
<keyword evidence="1" id="KW-0167">Capsid protein</keyword>
<reference evidence="1 2" key="1">
    <citation type="submission" date="2016-07" db="EMBL/GenBank/DDBJ databases">
        <authorList>
            <person name="Townsley L."/>
            <person name="Shank E.A."/>
        </authorList>
    </citation>
    <scope>NUCLEOTIDE SEQUENCE [LARGE SCALE GENOMIC DNA]</scope>
    <source>
        <strain evidence="1 2">CH01</strain>
    </source>
</reference>
<protein>
    <submittedName>
        <fullName evidence="1">Spore coat protein</fullName>
    </submittedName>
</protein>
<proteinExistence type="predicted"/>